<comment type="caution">
    <text evidence="1">The sequence shown here is derived from an EMBL/GenBank/DDBJ whole genome shotgun (WGS) entry which is preliminary data.</text>
</comment>
<evidence type="ECO:0000313" key="2">
    <source>
        <dbReference type="Proteomes" id="UP000542776"/>
    </source>
</evidence>
<dbReference type="InterPro" id="IPR035093">
    <property type="entry name" value="RelE/ParE_toxin_dom_sf"/>
</dbReference>
<dbReference type="InterPro" id="IPR007711">
    <property type="entry name" value="HigB-1"/>
</dbReference>
<protein>
    <submittedName>
        <fullName evidence="1">Proteic killer suppression protein</fullName>
    </submittedName>
</protein>
<organism evidence="1 2">
    <name type="scientific">Aureimonas pseudogalii</name>
    <dbReference type="NCBI Taxonomy" id="1744844"/>
    <lineage>
        <taxon>Bacteria</taxon>
        <taxon>Pseudomonadati</taxon>
        <taxon>Pseudomonadota</taxon>
        <taxon>Alphaproteobacteria</taxon>
        <taxon>Hyphomicrobiales</taxon>
        <taxon>Aurantimonadaceae</taxon>
        <taxon>Aureimonas</taxon>
    </lineage>
</organism>
<dbReference type="Pfam" id="PF05015">
    <property type="entry name" value="HigB-like_toxin"/>
    <property type="match status" value="1"/>
</dbReference>
<dbReference type="SUPFAM" id="SSF143011">
    <property type="entry name" value="RelE-like"/>
    <property type="match status" value="1"/>
</dbReference>
<dbReference type="PANTHER" id="PTHR40266">
    <property type="entry name" value="TOXIN HIGB-1"/>
    <property type="match status" value="1"/>
</dbReference>
<dbReference type="EMBL" id="JACIEK010000033">
    <property type="protein sequence ID" value="MBB4000839.1"/>
    <property type="molecule type" value="Genomic_DNA"/>
</dbReference>
<reference evidence="1 2" key="1">
    <citation type="submission" date="2020-08" db="EMBL/GenBank/DDBJ databases">
        <title>Genomic Encyclopedia of Type Strains, Phase IV (KMG-IV): sequencing the most valuable type-strain genomes for metagenomic binning, comparative biology and taxonomic classification.</title>
        <authorList>
            <person name="Goeker M."/>
        </authorList>
    </citation>
    <scope>NUCLEOTIDE SEQUENCE [LARGE SCALE GENOMIC DNA]</scope>
    <source>
        <strain evidence="1 2">DSM 102238</strain>
    </source>
</reference>
<keyword evidence="2" id="KW-1185">Reference proteome</keyword>
<dbReference type="Proteomes" id="UP000542776">
    <property type="component" value="Unassembled WGS sequence"/>
</dbReference>
<dbReference type="RefSeq" id="WP_183202892.1">
    <property type="nucleotide sequence ID" value="NZ_JACIEK010000033.1"/>
</dbReference>
<dbReference type="Gene3D" id="3.30.2310.20">
    <property type="entry name" value="RelE-like"/>
    <property type="match status" value="1"/>
</dbReference>
<proteinExistence type="predicted"/>
<gene>
    <name evidence="1" type="ORF">GGR04_004720</name>
</gene>
<sequence>MIRSYRGKYAESIAQEGSPKGFPTNLIRPAFRKIQMLSSAFKLEDLKVPPGNRLEALSGDREGQHSIRINDQWRLCFRWTGTDAEDVEIVDYH</sequence>
<name>A0A7W6H8Z9_9HYPH</name>
<accession>A0A7W6H8Z9</accession>
<dbReference type="AlphaFoldDB" id="A0A7W6H8Z9"/>
<dbReference type="PANTHER" id="PTHR40266:SF2">
    <property type="entry name" value="TOXIN HIGB-1"/>
    <property type="match status" value="1"/>
</dbReference>
<evidence type="ECO:0000313" key="1">
    <source>
        <dbReference type="EMBL" id="MBB4000839.1"/>
    </source>
</evidence>